<accession>A0AAV6I2Z9</accession>
<dbReference type="AlphaFoldDB" id="A0AAV6I2Z9"/>
<organism evidence="3 4">
    <name type="scientific">Rhododendron griersonianum</name>
    <dbReference type="NCBI Taxonomy" id="479676"/>
    <lineage>
        <taxon>Eukaryota</taxon>
        <taxon>Viridiplantae</taxon>
        <taxon>Streptophyta</taxon>
        <taxon>Embryophyta</taxon>
        <taxon>Tracheophyta</taxon>
        <taxon>Spermatophyta</taxon>
        <taxon>Magnoliopsida</taxon>
        <taxon>eudicotyledons</taxon>
        <taxon>Gunneridae</taxon>
        <taxon>Pentapetalae</taxon>
        <taxon>asterids</taxon>
        <taxon>Ericales</taxon>
        <taxon>Ericaceae</taxon>
        <taxon>Ericoideae</taxon>
        <taxon>Rhodoreae</taxon>
        <taxon>Rhododendron</taxon>
    </lineage>
</organism>
<evidence type="ECO:0000313" key="3">
    <source>
        <dbReference type="EMBL" id="KAG5522876.1"/>
    </source>
</evidence>
<protein>
    <submittedName>
        <fullName evidence="3">Uncharacterized protein</fullName>
    </submittedName>
</protein>
<feature type="coiled-coil region" evidence="1">
    <location>
        <begin position="72"/>
        <end position="148"/>
    </location>
</feature>
<dbReference type="Proteomes" id="UP000823749">
    <property type="component" value="Chromosome 12"/>
</dbReference>
<feature type="region of interest" description="Disordered" evidence="2">
    <location>
        <begin position="215"/>
        <end position="278"/>
    </location>
</feature>
<feature type="region of interest" description="Disordered" evidence="2">
    <location>
        <begin position="164"/>
        <end position="188"/>
    </location>
</feature>
<feature type="region of interest" description="Disordered" evidence="2">
    <location>
        <begin position="413"/>
        <end position="441"/>
    </location>
</feature>
<feature type="compositionally biased region" description="Polar residues" evidence="2">
    <location>
        <begin position="215"/>
        <end position="270"/>
    </location>
</feature>
<dbReference type="EMBL" id="JACTNZ010000012">
    <property type="protein sequence ID" value="KAG5522876.1"/>
    <property type="molecule type" value="Genomic_DNA"/>
</dbReference>
<name>A0AAV6I2Z9_9ERIC</name>
<keyword evidence="4" id="KW-1185">Reference proteome</keyword>
<feature type="compositionally biased region" description="Polar residues" evidence="2">
    <location>
        <begin position="178"/>
        <end position="188"/>
    </location>
</feature>
<evidence type="ECO:0000256" key="2">
    <source>
        <dbReference type="SAM" id="MobiDB-lite"/>
    </source>
</evidence>
<gene>
    <name evidence="3" type="ORF">RHGRI_034875</name>
</gene>
<keyword evidence="1" id="KW-0175">Coiled coil</keyword>
<evidence type="ECO:0000256" key="1">
    <source>
        <dbReference type="SAM" id="Coils"/>
    </source>
</evidence>
<dbReference type="PANTHER" id="PTHR34778">
    <property type="entry name" value="OS02G0580700 PROTEIN"/>
    <property type="match status" value="1"/>
</dbReference>
<dbReference type="PANTHER" id="PTHR34778:SF2">
    <property type="entry name" value="OS02G0580700 PROTEIN"/>
    <property type="match status" value="1"/>
</dbReference>
<comment type="caution">
    <text evidence="3">The sequence shown here is derived from an EMBL/GenBank/DDBJ whole genome shotgun (WGS) entry which is preliminary data.</text>
</comment>
<proteinExistence type="predicted"/>
<feature type="region of interest" description="Disordered" evidence="2">
    <location>
        <begin position="329"/>
        <end position="348"/>
    </location>
</feature>
<sequence>MDADERVTALKRAYADIILNTAKEAAARIMVSERKAVGFQHELNVAKEQALQTLLRLKQMMDSKGGVAGETYLSQQKMIEDLEARLREAEDSINEAEMTSLSQRQKIEELEAQLEEAEDIVKDVREELREVQAELERVRNSKSQQMDENDTVAEEQTFQANKLITSQSVTPPPAKSQLLPSTTSDTKNSAFNQKNELYECYTVNDSCISNSHISKPDLPSTSEENRLNTSRSILSTHPDSGLNSLTASGVKNSASNQRNEVSKGYGNSNGFPMGSLNIRKPEVPSVILRSNEPTPYRNRRTQRILAFEEKLMAGELAFSETMNDMNYVTSGREDGEESEDEGTRKTSIKKKKVVRGVKGRNQVLKVKSFQHKRKRATRYKKIETLSSRNLSNEVIKSDRTISCAETISVNISAQSCGDPSTKAPRPSADKENEDPPLGSTKIAERDAQLDKAVKVENLTNKDEASTDQLQLMRHERGFADSLGVMICGADVEKVDVPVVNSQAKMSDLNDEIPSQRELGSRVIKVTFQRKRKRESMVNGNASLVESILLEKAPEKQNVMLETEMSSSITDPPRDSWRLAQVARQVPFCEKQNNVIMKIFIMLDVFEGSPKCRSSVGYLKYYLNKNFNEVLDTLFGVSTGV</sequence>
<reference evidence="3" key="1">
    <citation type="submission" date="2020-08" db="EMBL/GenBank/DDBJ databases">
        <title>Plant Genome Project.</title>
        <authorList>
            <person name="Zhang R.-G."/>
        </authorList>
    </citation>
    <scope>NUCLEOTIDE SEQUENCE</scope>
    <source>
        <strain evidence="3">WSP0</strain>
        <tissue evidence="3">Leaf</tissue>
    </source>
</reference>
<evidence type="ECO:0000313" key="4">
    <source>
        <dbReference type="Proteomes" id="UP000823749"/>
    </source>
</evidence>